<dbReference type="Proteomes" id="UP000000844">
    <property type="component" value="Chromosome"/>
</dbReference>
<dbReference type="InterPro" id="IPR035992">
    <property type="entry name" value="Ricin_B-like_lectins"/>
</dbReference>
<dbReference type="SUPFAM" id="SSF50370">
    <property type="entry name" value="Ricin B-like lectins"/>
    <property type="match status" value="1"/>
</dbReference>
<dbReference type="OrthoDB" id="5193135at2"/>
<name>D3Q447_STANL</name>
<evidence type="ECO:0000256" key="2">
    <source>
        <dbReference type="SAM" id="Phobius"/>
    </source>
</evidence>
<dbReference type="HOGENOM" id="CLU_1155826_0_0_11"/>
<accession>D3Q447</accession>
<dbReference type="KEGG" id="sna:Snas_6314"/>
<keyword evidence="2" id="KW-0812">Transmembrane</keyword>
<reference evidence="3 4" key="1">
    <citation type="journal article" date="2009" name="Stand. Genomic Sci.">
        <title>Complete genome sequence of Stackebrandtia nassauensis type strain (LLR-40K-21).</title>
        <authorList>
            <person name="Munk C."/>
            <person name="Lapidus A."/>
            <person name="Copeland A."/>
            <person name="Jando M."/>
            <person name="Mayilraj S."/>
            <person name="Glavina Del Rio T."/>
            <person name="Nolan M."/>
            <person name="Chen F."/>
            <person name="Lucas S."/>
            <person name="Tice H."/>
            <person name="Cheng J.F."/>
            <person name="Han C."/>
            <person name="Detter J.C."/>
            <person name="Bruce D."/>
            <person name="Goodwin L."/>
            <person name="Chain P."/>
            <person name="Pitluck S."/>
            <person name="Goker M."/>
            <person name="Ovchinikova G."/>
            <person name="Pati A."/>
            <person name="Ivanova N."/>
            <person name="Mavromatis K."/>
            <person name="Chen A."/>
            <person name="Palaniappan K."/>
            <person name="Land M."/>
            <person name="Hauser L."/>
            <person name="Chang Y.J."/>
            <person name="Jeffries C.D."/>
            <person name="Bristow J."/>
            <person name="Eisen J.A."/>
            <person name="Markowitz V."/>
            <person name="Hugenholtz P."/>
            <person name="Kyrpides N.C."/>
            <person name="Klenk H.P."/>
        </authorList>
    </citation>
    <scope>NUCLEOTIDE SEQUENCE [LARGE SCALE GENOMIC DNA]</scope>
    <source>
        <strain evidence="4">DSM 44728 / CIP 108903 / NRRL B-16338 / NBRC 102104 / LLR-40K-21</strain>
    </source>
</reference>
<organism evidence="3 4">
    <name type="scientific">Stackebrandtia nassauensis (strain DSM 44728 / CIP 108903 / NRRL B-16338 / NBRC 102104 / LLR-40K-21)</name>
    <dbReference type="NCBI Taxonomy" id="446470"/>
    <lineage>
        <taxon>Bacteria</taxon>
        <taxon>Bacillati</taxon>
        <taxon>Actinomycetota</taxon>
        <taxon>Actinomycetes</taxon>
        <taxon>Glycomycetales</taxon>
        <taxon>Glycomycetaceae</taxon>
        <taxon>Stackebrandtia</taxon>
    </lineage>
</organism>
<dbReference type="RefSeq" id="WP_013021503.1">
    <property type="nucleotide sequence ID" value="NC_013947.1"/>
</dbReference>
<evidence type="ECO:0008006" key="5">
    <source>
        <dbReference type="Google" id="ProtNLM"/>
    </source>
</evidence>
<feature type="compositionally biased region" description="Basic and acidic residues" evidence="1">
    <location>
        <begin position="69"/>
        <end position="93"/>
    </location>
</feature>
<dbReference type="Gene3D" id="2.80.10.50">
    <property type="match status" value="1"/>
</dbReference>
<evidence type="ECO:0000313" key="3">
    <source>
        <dbReference type="EMBL" id="ADD45932.1"/>
    </source>
</evidence>
<evidence type="ECO:0000256" key="1">
    <source>
        <dbReference type="SAM" id="MobiDB-lite"/>
    </source>
</evidence>
<sequence length="251" mass="25629">MPESRARSHRLSVVPGQGWTRAVVAGVVIVVAGMVLAVSIMVSKSSGDEAGPNTEPKADNQSSSATLRPDGEGGVDKSDKKSEKPKKDKGKDDDKEDEGGDDSGGGSKYPGSGTYQIRSAVGGYCVGVGPEPGNEQREVFILDSCGSASPATKLDKTGSHTYQVTVFKSGAGTGCMTIDSPGTGDGFLAAPSDCNGSDLQSITLERAGDGFQMILDGTGKCVAPMSGEARRGQPLATLGCVGGKVETFAFD</sequence>
<dbReference type="AlphaFoldDB" id="D3Q447"/>
<keyword evidence="4" id="KW-1185">Reference proteome</keyword>
<keyword evidence="2" id="KW-0472">Membrane</keyword>
<feature type="transmembrane region" description="Helical" evidence="2">
    <location>
        <begin position="21"/>
        <end position="42"/>
    </location>
</feature>
<dbReference type="EMBL" id="CP001778">
    <property type="protein sequence ID" value="ADD45932.1"/>
    <property type="molecule type" value="Genomic_DNA"/>
</dbReference>
<protein>
    <recommendedName>
        <fullName evidence="5">Ricin B lectin</fullName>
    </recommendedName>
</protein>
<proteinExistence type="predicted"/>
<gene>
    <name evidence="3" type="ordered locus">Snas_6314</name>
</gene>
<feature type="region of interest" description="Disordered" evidence="1">
    <location>
        <begin position="45"/>
        <end position="113"/>
    </location>
</feature>
<keyword evidence="2" id="KW-1133">Transmembrane helix</keyword>
<dbReference type="CDD" id="cd00161">
    <property type="entry name" value="beta-trefoil_Ricin-like"/>
    <property type="match status" value="1"/>
</dbReference>
<evidence type="ECO:0000313" key="4">
    <source>
        <dbReference type="Proteomes" id="UP000000844"/>
    </source>
</evidence>